<reference evidence="2" key="1">
    <citation type="submission" date="2014-05" db="EMBL/GenBank/DDBJ databases">
        <authorList>
            <person name="Horn Fabian"/>
        </authorList>
    </citation>
    <scope>NUCLEOTIDE SEQUENCE</scope>
</reference>
<name>A0A060ZPT8_9ACTN</name>
<dbReference type="PATRIC" id="fig|576784.4.peg.1946"/>
<dbReference type="HOGENOM" id="CLU_1730400_0_0_11"/>
<evidence type="ECO:0000313" key="2">
    <source>
        <dbReference type="EMBL" id="CDR05052.1"/>
    </source>
</evidence>
<accession>A0A060ZPT8</accession>
<gene>
    <name evidence="2" type="ORF">SIRAN2029</name>
</gene>
<sequence length="151" mass="16989">MRAATQDRETDQRWPRRIEPYGAVLGQPPLHRVPAFVLRDRGEVRLLPRHGHRTGDGLDGMGQAVMQKRGAQMRMPAQQRVGGHAEPARVEGALQLQAELDEIHIRGRVVVHGVEQQSLLQRAERQNLHTARGLPLDALRLRPGEPDECSF</sequence>
<feature type="region of interest" description="Disordered" evidence="1">
    <location>
        <begin position="67"/>
        <end position="86"/>
    </location>
</feature>
<evidence type="ECO:0000256" key="1">
    <source>
        <dbReference type="SAM" id="MobiDB-lite"/>
    </source>
</evidence>
<organism evidence="2">
    <name type="scientific">Streptomyces iranensis</name>
    <dbReference type="NCBI Taxonomy" id="576784"/>
    <lineage>
        <taxon>Bacteria</taxon>
        <taxon>Bacillati</taxon>
        <taxon>Actinomycetota</taxon>
        <taxon>Actinomycetes</taxon>
        <taxon>Kitasatosporales</taxon>
        <taxon>Streptomycetaceae</taxon>
        <taxon>Streptomyces</taxon>
        <taxon>Streptomyces violaceusniger group</taxon>
    </lineage>
</organism>
<protein>
    <submittedName>
        <fullName evidence="2">Uncharacterized protein</fullName>
    </submittedName>
</protein>
<proteinExistence type="predicted"/>
<dbReference type="AlphaFoldDB" id="A0A060ZPT8"/>
<dbReference type="EMBL" id="LK022848">
    <property type="protein sequence ID" value="CDR05052.1"/>
    <property type="molecule type" value="Genomic_DNA"/>
</dbReference>